<dbReference type="SUPFAM" id="SSF47473">
    <property type="entry name" value="EF-hand"/>
    <property type="match status" value="1"/>
</dbReference>
<dbReference type="AlphaFoldDB" id="A0A2R5GFE5"/>
<dbReference type="GO" id="GO:0005929">
    <property type="term" value="C:cilium"/>
    <property type="evidence" value="ECO:0007669"/>
    <property type="project" value="TreeGrafter"/>
</dbReference>
<dbReference type="OrthoDB" id="26525at2759"/>
<keyword evidence="5" id="KW-1185">Reference proteome</keyword>
<sequence>MGSEGARVSGLAGKSVVLGVGEVSGGALTLCELSNCEIVVLDYAGQVTAERLVNCRVFVAACAGSCMLRGCRGSVFTMATKQCRVLDSHDCTLFLDIQGDPVIEKSSAMYFGAHNASHPVLASLYKRGGIHIDGEGSWSSVFDFSADEAKGGQRNWNTIEAGQPLIDVRTGGLSPLGVYKLRLVFWRFDTDRDGGLSFSEVNSFQNAIGSDEVLQDAASMRDNFAKVGLGLDHRGHLPFASFLELYQLQGEDDLLTDLAKLGMERLDVTPFDLEPYALDFFDGDDEEEEEEEEDYDDDAFDVDNGTMEDSLRHFGNLLAAKPGGADAEFDLDLAFEGDANDLEAGAKLGEQGTSAVPTRRPPPLPRSFVSSQEEESEERALGDEEIVEKKQKKAKKKKKGERKSKSSFPVSEAMRGPSRVQVVEFDTNETYGDDRFEEERDEEEGGGEHGQVYVEHEEELEDWDVLRCASNLCIEAHHRGVDLQKWFANYDVEKRTSLHHSVFETAFSALLLGLCAGSSEAFVSDVERLLDPHNLHELCALLVDHRDAAFVRYMPLVLKSKARSPRRGGDAAEASFLSHPLFAEVGGSVESFLRERFRAEGERVQHGSQTVFERIRDAIQAWKWSVGGRLPTQQGISVWSAQRECISERNLRNAFRASLQVDFRPAQLRVFGEMIRTSVESDVEAHARAAQEAEQEEASNAGQQVTIAALLRWLGTLRLSRAIGREAWLHSKRAGARQADQGNMELLERALAGDSEAMQTLERAPELLERLLSQRQIVPHEAIPGEARGRAQDWVQSPEGQAAVRKRALRVKMAEAQAAVLEEATAREMQALESDVGPRVALFLEYCRACFQGTASGSFDGWIAQREESRAKKRRALHRWERAKKQEQQFVQADGDYVIVASALFDKVRGLVGRTFDHQRDATRGYSVCRSSRYAGLDADKTIAAFVKRKTEALVAEAGARGVEALSRATATASAGDVLVSYDEFREAFGPLLNSLTADPRTRDEALLLLSPSAAAQDRTEEYLLSKRGKEDMEGAKDKSQVRQALKRKYEEEILRASGFQPRSEAKNQLEAARDERRARADANFRQWARNKAKAKRRAAKEAKAKIAEEEALQKERRAKSRRAYRQWKTAASQGKYPAYAPAASGPGDDEVQEDVAMTVPTARTGPGLTM</sequence>
<evidence type="ECO:0000259" key="3">
    <source>
        <dbReference type="PROSITE" id="PS51329"/>
    </source>
</evidence>
<reference evidence="4 5" key="1">
    <citation type="submission" date="2017-12" db="EMBL/GenBank/DDBJ databases">
        <title>Sequencing, de novo assembly and annotation of complete genome of a new Thraustochytrid species, strain FCC1311.</title>
        <authorList>
            <person name="Sedici K."/>
            <person name="Godart F."/>
            <person name="Aiese Cigliano R."/>
            <person name="Sanseverino W."/>
            <person name="Barakat M."/>
            <person name="Ortet P."/>
            <person name="Marechal E."/>
            <person name="Cagnac O."/>
            <person name="Amato A."/>
        </authorList>
    </citation>
    <scope>NUCLEOTIDE SEQUENCE [LARGE SCALE GENOMIC DNA]</scope>
</reference>
<feature type="region of interest" description="Disordered" evidence="2">
    <location>
        <begin position="1113"/>
        <end position="1171"/>
    </location>
</feature>
<dbReference type="InterPro" id="IPR039093">
    <property type="entry name" value="XRP2"/>
</dbReference>
<dbReference type="GO" id="GO:0006892">
    <property type="term" value="P:post-Golgi vesicle-mediated transport"/>
    <property type="evidence" value="ECO:0007669"/>
    <property type="project" value="TreeGrafter"/>
</dbReference>
<dbReference type="PANTHER" id="PTHR15440:SF0">
    <property type="entry name" value="PROTEIN XRP2"/>
    <property type="match status" value="1"/>
</dbReference>
<comment type="caution">
    <text evidence="4">The sequence shown here is derived from an EMBL/GenBank/DDBJ whole genome shotgun (WGS) entry which is preliminary data.</text>
</comment>
<dbReference type="InterPro" id="IPR017901">
    <property type="entry name" value="C-CAP_CF_C-like"/>
</dbReference>
<evidence type="ECO:0000256" key="1">
    <source>
        <dbReference type="ARBA" id="ARBA00008848"/>
    </source>
</evidence>
<dbReference type="EMBL" id="BEYU01000030">
    <property type="protein sequence ID" value="GBG27353.1"/>
    <property type="molecule type" value="Genomic_DNA"/>
</dbReference>
<dbReference type="PANTHER" id="PTHR15440">
    <property type="entry name" value="XRP2 PROTEIN"/>
    <property type="match status" value="1"/>
</dbReference>
<dbReference type="Proteomes" id="UP000241890">
    <property type="component" value="Unassembled WGS sequence"/>
</dbReference>
<evidence type="ECO:0000313" key="4">
    <source>
        <dbReference type="EMBL" id="GBG27353.1"/>
    </source>
</evidence>
<feature type="compositionally biased region" description="Basic and acidic residues" evidence="2">
    <location>
        <begin position="1064"/>
        <end position="1082"/>
    </location>
</feature>
<name>A0A2R5GFE5_9STRA</name>
<dbReference type="InParanoid" id="A0A2R5GFE5"/>
<dbReference type="PROSITE" id="PS51329">
    <property type="entry name" value="C_CAP_COFACTOR_C"/>
    <property type="match status" value="1"/>
</dbReference>
<feature type="compositionally biased region" description="Basic residues" evidence="2">
    <location>
        <begin position="1117"/>
        <end position="1126"/>
    </location>
</feature>
<feature type="region of interest" description="Disordered" evidence="2">
    <location>
        <begin position="349"/>
        <end position="420"/>
    </location>
</feature>
<accession>A0A2R5GFE5</accession>
<protein>
    <submittedName>
        <fullName evidence="4">Tubulin-specific chaperone C</fullName>
    </submittedName>
</protein>
<dbReference type="GO" id="GO:1990075">
    <property type="term" value="C:periciliary membrane compartment"/>
    <property type="evidence" value="ECO:0007669"/>
    <property type="project" value="TreeGrafter"/>
</dbReference>
<proteinExistence type="inferred from homology"/>
<evidence type="ECO:0000256" key="2">
    <source>
        <dbReference type="SAM" id="MobiDB-lite"/>
    </source>
</evidence>
<dbReference type="InterPro" id="IPR016098">
    <property type="entry name" value="CAP/MinC_C"/>
</dbReference>
<organism evidence="4 5">
    <name type="scientific">Hondaea fermentalgiana</name>
    <dbReference type="NCBI Taxonomy" id="2315210"/>
    <lineage>
        <taxon>Eukaryota</taxon>
        <taxon>Sar</taxon>
        <taxon>Stramenopiles</taxon>
        <taxon>Bigyra</taxon>
        <taxon>Labyrinthulomycetes</taxon>
        <taxon>Thraustochytrida</taxon>
        <taxon>Thraustochytriidae</taxon>
        <taxon>Hondaea</taxon>
    </lineage>
</organism>
<dbReference type="Gene3D" id="2.160.20.70">
    <property type="match status" value="1"/>
</dbReference>
<feature type="region of interest" description="Disordered" evidence="2">
    <location>
        <begin position="1058"/>
        <end position="1082"/>
    </location>
</feature>
<feature type="domain" description="C-CAP/cofactor C-like" evidence="3">
    <location>
        <begin position="5"/>
        <end position="146"/>
    </location>
</feature>
<comment type="similarity">
    <text evidence="1">Belongs to the TBCC family.</text>
</comment>
<dbReference type="Pfam" id="PF07986">
    <property type="entry name" value="TBCC"/>
    <property type="match status" value="1"/>
</dbReference>
<feature type="compositionally biased region" description="Acidic residues" evidence="2">
    <location>
        <begin position="284"/>
        <end position="301"/>
    </location>
</feature>
<dbReference type="Gene3D" id="1.10.238.10">
    <property type="entry name" value="EF-hand"/>
    <property type="match status" value="1"/>
</dbReference>
<dbReference type="GO" id="GO:0005096">
    <property type="term" value="F:GTPase activator activity"/>
    <property type="evidence" value="ECO:0007669"/>
    <property type="project" value="InterPro"/>
</dbReference>
<gene>
    <name evidence="4" type="ORF">FCC1311_035752</name>
</gene>
<dbReference type="InterPro" id="IPR012945">
    <property type="entry name" value="Tubulin-bd_cofactor_C_dom"/>
</dbReference>
<evidence type="ECO:0000313" key="5">
    <source>
        <dbReference type="Proteomes" id="UP000241890"/>
    </source>
</evidence>
<dbReference type="InterPro" id="IPR011992">
    <property type="entry name" value="EF-hand-dom_pair"/>
</dbReference>
<feature type="region of interest" description="Disordered" evidence="2">
    <location>
        <begin position="284"/>
        <end position="303"/>
    </location>
</feature>
<feature type="region of interest" description="Disordered" evidence="2">
    <location>
        <begin position="430"/>
        <end position="449"/>
    </location>
</feature>
<feature type="compositionally biased region" description="Basic residues" evidence="2">
    <location>
        <begin position="390"/>
        <end position="402"/>
    </location>
</feature>